<organism evidence="1 2">
    <name type="scientific">Phytophthora nicotianae (strain INRA-310)</name>
    <name type="common">Phytophthora parasitica</name>
    <dbReference type="NCBI Taxonomy" id="761204"/>
    <lineage>
        <taxon>Eukaryota</taxon>
        <taxon>Sar</taxon>
        <taxon>Stramenopiles</taxon>
        <taxon>Oomycota</taxon>
        <taxon>Peronosporomycetes</taxon>
        <taxon>Peronosporales</taxon>
        <taxon>Peronosporaceae</taxon>
        <taxon>Phytophthora</taxon>
    </lineage>
</organism>
<dbReference type="EMBL" id="KI669579">
    <property type="protein sequence ID" value="ETN11465.1"/>
    <property type="molecule type" value="Genomic_DNA"/>
</dbReference>
<dbReference type="VEuPathDB" id="FungiDB:PPTG_22586"/>
<evidence type="ECO:0000313" key="1">
    <source>
        <dbReference type="EMBL" id="ETN11465.1"/>
    </source>
</evidence>
<sequence length="287" mass="32611">MEAREERFLSPGEGVMKYEDDFKRWLDARGVSVYSFGKYRRTTLKRSGAIDSATLTAVFDTQAKGPSTTHVATQRDALTRTIAMVHVNTSPRDLLPNHFRLNNFKRRDFVHYIRLSEQIVVHETAINDVLEHVANINDISEEEVAELIGQVEEAILTINEVEMQRDKALADVLVHKWSGKEAELNERQPQVLAEVPTPEAGCHQKLALLYGELLRNDKEIRALQSKLKTWLDAVNGKLTTHNAQIDGVASLVRDPPTQLAREEQVKSQCEALTDEMRPYLRQSVMKI</sequence>
<gene>
    <name evidence="1" type="ORF">PPTG_22586</name>
</gene>
<dbReference type="GeneID" id="20191185"/>
<protein>
    <submittedName>
        <fullName evidence="1">Uncharacterized protein</fullName>
    </submittedName>
</protein>
<accession>W2QGQ9</accession>
<dbReference type="Proteomes" id="UP000018817">
    <property type="component" value="Unassembled WGS sequence"/>
</dbReference>
<proteinExistence type="predicted"/>
<dbReference type="RefSeq" id="XP_008903435.1">
    <property type="nucleotide sequence ID" value="XM_008905187.1"/>
</dbReference>
<evidence type="ECO:0000313" key="2">
    <source>
        <dbReference type="Proteomes" id="UP000018817"/>
    </source>
</evidence>
<reference evidence="1 2" key="2">
    <citation type="submission" date="2013-11" db="EMBL/GenBank/DDBJ databases">
        <title>The Genome Sequence of Phytophthora parasitica INRA-310.</title>
        <authorList>
            <consortium name="The Broad Institute Genomics Platform"/>
            <person name="Russ C."/>
            <person name="Tyler B."/>
            <person name="Panabieres F."/>
            <person name="Shan W."/>
            <person name="Tripathy S."/>
            <person name="Grunwald N."/>
            <person name="Machado M."/>
            <person name="Johnson C.S."/>
            <person name="Arredondo F."/>
            <person name="Hong C."/>
            <person name="Coffey M."/>
            <person name="Young S.K."/>
            <person name="Zeng Q."/>
            <person name="Gargeya S."/>
            <person name="Fitzgerald M."/>
            <person name="Abouelleil A."/>
            <person name="Alvarado L."/>
            <person name="Chapman S.B."/>
            <person name="Gainer-Dewar J."/>
            <person name="Goldberg J."/>
            <person name="Griggs A."/>
            <person name="Gujja S."/>
            <person name="Hansen M."/>
            <person name="Howarth C."/>
            <person name="Imamovic A."/>
            <person name="Ireland A."/>
            <person name="Larimer J."/>
            <person name="McCowan C."/>
            <person name="Murphy C."/>
            <person name="Pearson M."/>
            <person name="Poon T.W."/>
            <person name="Priest M."/>
            <person name="Roberts A."/>
            <person name="Saif S."/>
            <person name="Shea T."/>
            <person name="Sykes S."/>
            <person name="Wortman J."/>
            <person name="Nusbaum C."/>
            <person name="Birren B."/>
        </authorList>
    </citation>
    <scope>NUCLEOTIDE SEQUENCE [LARGE SCALE GENOMIC DNA]</scope>
    <source>
        <strain evidence="1 2">INRA-310</strain>
    </source>
</reference>
<name>W2QGQ9_PHYN3</name>
<dbReference type="OrthoDB" id="102544at2759"/>
<dbReference type="AlphaFoldDB" id="W2QGQ9"/>
<reference evidence="2" key="1">
    <citation type="submission" date="2011-12" db="EMBL/GenBank/DDBJ databases">
        <authorList>
            <consortium name="The Broad Institute Genome Sequencing Platform"/>
            <person name="Russ C."/>
            <person name="Tyler B."/>
            <person name="Panabieres F."/>
            <person name="Shan W."/>
            <person name="Tripathy S."/>
            <person name="Grunwald N."/>
            <person name="Machado M."/>
            <person name="Young S.K."/>
            <person name="Zeng Q."/>
            <person name="Gargeya S."/>
            <person name="Fitzgerald M."/>
            <person name="Haas B."/>
            <person name="Abouelleil A."/>
            <person name="Alvarado L."/>
            <person name="Arachchi H.M."/>
            <person name="Berlin A."/>
            <person name="Chapman S.B."/>
            <person name="Gearin G."/>
            <person name="Goldberg J."/>
            <person name="Griggs A."/>
            <person name="Gujja S."/>
            <person name="Hansen M."/>
            <person name="Heiman D."/>
            <person name="Howarth C."/>
            <person name="Larimer J."/>
            <person name="Lui A."/>
            <person name="MacDonald P.J.P."/>
            <person name="McCowen C."/>
            <person name="Montmayeur A."/>
            <person name="Murphy C."/>
            <person name="Neiman D."/>
            <person name="Pearson M."/>
            <person name="Priest M."/>
            <person name="Roberts A."/>
            <person name="Saif S."/>
            <person name="Shea T."/>
            <person name="Sisk P."/>
            <person name="Stolte C."/>
            <person name="Sykes S."/>
            <person name="Wortman J."/>
            <person name="Nusbaum C."/>
            <person name="Birren B."/>
        </authorList>
    </citation>
    <scope>NUCLEOTIDE SEQUENCE [LARGE SCALE GENOMIC DNA]</scope>
    <source>
        <strain evidence="2">INRA-310</strain>
    </source>
</reference>